<dbReference type="SUPFAM" id="SSF57667">
    <property type="entry name" value="beta-beta-alpha zinc fingers"/>
    <property type="match status" value="2"/>
</dbReference>
<dbReference type="FunFam" id="3.30.160.60:FF:000007">
    <property type="entry name" value="Basic krueppel-like factor 3"/>
    <property type="match status" value="1"/>
</dbReference>
<keyword evidence="2 4" id="KW-0863">Zinc-finger</keyword>
<dbReference type="InterPro" id="IPR013087">
    <property type="entry name" value="Znf_C2H2_type"/>
</dbReference>
<gene>
    <name evidence="6" type="ORF">ILUMI_21799</name>
</gene>
<evidence type="ECO:0000259" key="5">
    <source>
        <dbReference type="PROSITE" id="PS50157"/>
    </source>
</evidence>
<dbReference type="GO" id="GO:0000981">
    <property type="term" value="F:DNA-binding transcription factor activity, RNA polymerase II-specific"/>
    <property type="evidence" value="ECO:0007669"/>
    <property type="project" value="TreeGrafter"/>
</dbReference>
<name>A0A8K0CI83_IGNLU</name>
<dbReference type="PANTHER" id="PTHR23235">
    <property type="entry name" value="KRUEPPEL-LIKE TRANSCRIPTION FACTOR"/>
    <property type="match status" value="1"/>
</dbReference>
<evidence type="ECO:0000313" key="6">
    <source>
        <dbReference type="EMBL" id="KAF2884350.1"/>
    </source>
</evidence>
<evidence type="ECO:0000256" key="4">
    <source>
        <dbReference type="PROSITE-ProRule" id="PRU00042"/>
    </source>
</evidence>
<feature type="domain" description="C2H2-type" evidence="5">
    <location>
        <begin position="323"/>
        <end position="352"/>
    </location>
</feature>
<accession>A0A8K0CI83</accession>
<dbReference type="Pfam" id="PF00096">
    <property type="entry name" value="zf-C2H2"/>
    <property type="match status" value="3"/>
</dbReference>
<dbReference type="PROSITE" id="PS00028">
    <property type="entry name" value="ZINC_FINGER_C2H2_1"/>
    <property type="match status" value="3"/>
</dbReference>
<keyword evidence="3" id="KW-0862">Zinc</keyword>
<proteinExistence type="predicted"/>
<dbReference type="GO" id="GO:0008270">
    <property type="term" value="F:zinc ion binding"/>
    <property type="evidence" value="ECO:0007669"/>
    <property type="project" value="UniProtKB-KW"/>
</dbReference>
<feature type="domain" description="C2H2-type" evidence="5">
    <location>
        <begin position="353"/>
        <end position="382"/>
    </location>
</feature>
<dbReference type="InterPro" id="IPR036236">
    <property type="entry name" value="Znf_C2H2_sf"/>
</dbReference>
<dbReference type="SMART" id="SM00355">
    <property type="entry name" value="ZnF_C2H2"/>
    <property type="match status" value="3"/>
</dbReference>
<feature type="domain" description="C2H2-type" evidence="5">
    <location>
        <begin position="383"/>
        <end position="410"/>
    </location>
</feature>
<dbReference type="PROSITE" id="PS50157">
    <property type="entry name" value="ZINC_FINGER_C2H2_2"/>
    <property type="match status" value="3"/>
</dbReference>
<dbReference type="Gene3D" id="3.30.160.60">
    <property type="entry name" value="Classic Zinc Finger"/>
    <property type="match status" value="3"/>
</dbReference>
<keyword evidence="1" id="KW-0479">Metal-binding</keyword>
<dbReference type="AlphaFoldDB" id="A0A8K0CI83"/>
<comment type="caution">
    <text evidence="6">The sequence shown here is derived from an EMBL/GenBank/DDBJ whole genome shotgun (WGS) entry which is preliminary data.</text>
</comment>
<evidence type="ECO:0000256" key="1">
    <source>
        <dbReference type="ARBA" id="ARBA00022723"/>
    </source>
</evidence>
<evidence type="ECO:0000313" key="7">
    <source>
        <dbReference type="Proteomes" id="UP000801492"/>
    </source>
</evidence>
<dbReference type="EMBL" id="VTPC01090180">
    <property type="protein sequence ID" value="KAF2884350.1"/>
    <property type="molecule type" value="Genomic_DNA"/>
</dbReference>
<evidence type="ECO:0000256" key="2">
    <source>
        <dbReference type="ARBA" id="ARBA00022771"/>
    </source>
</evidence>
<dbReference type="GO" id="GO:0000978">
    <property type="term" value="F:RNA polymerase II cis-regulatory region sequence-specific DNA binding"/>
    <property type="evidence" value="ECO:0007669"/>
    <property type="project" value="TreeGrafter"/>
</dbReference>
<organism evidence="6 7">
    <name type="scientific">Ignelater luminosus</name>
    <name type="common">Cucubano</name>
    <name type="synonym">Pyrophorus luminosus</name>
    <dbReference type="NCBI Taxonomy" id="2038154"/>
    <lineage>
        <taxon>Eukaryota</taxon>
        <taxon>Metazoa</taxon>
        <taxon>Ecdysozoa</taxon>
        <taxon>Arthropoda</taxon>
        <taxon>Hexapoda</taxon>
        <taxon>Insecta</taxon>
        <taxon>Pterygota</taxon>
        <taxon>Neoptera</taxon>
        <taxon>Endopterygota</taxon>
        <taxon>Coleoptera</taxon>
        <taxon>Polyphaga</taxon>
        <taxon>Elateriformia</taxon>
        <taxon>Elateroidea</taxon>
        <taxon>Elateridae</taxon>
        <taxon>Agrypninae</taxon>
        <taxon>Pyrophorini</taxon>
        <taxon>Ignelater</taxon>
    </lineage>
</organism>
<dbReference type="OrthoDB" id="4748970at2759"/>
<dbReference type="PANTHER" id="PTHR23235:SF120">
    <property type="entry name" value="KRUPPEL-LIKE FACTOR 15"/>
    <property type="match status" value="1"/>
</dbReference>
<keyword evidence="7" id="KW-1185">Reference proteome</keyword>
<sequence>MPPGEFSQCMHEMYTMEGTEPSFFQNFCFIEDLCAPESSSFNSCLKQQKDDLGELLVVRNELGDFSINSEGDVNQLNTDVPATNFDCLEEIASLLDKVDNDGFLSENNDILNNYETSATENVLNIDLNNLEYEFGTTLDNDFKISSESNTCESFLNENLDDSKTTFSVLGVDLDLYFNNDNSTTSNLGKVFEEDIDNVLDKNISNKDSDTKEFSERIEDFFNETFDCNFFSDNCVSENIELGFPSPTTADAIQIISMFPHISDEKNRRRRSLLYESSYRPKDTSKENKFKIEEVKPVRSYNRRPDALLNHDYTHKKSEDEKYFPCPIPNCEKIYAKSSHLKAHLRRHSGEKPFACNWQNCSWRFSRSDELARHKRSHSGIKPYKCELCEKAFARSDHLAKHRKVHRKKMAQFGTYIIKKRLRYND</sequence>
<evidence type="ECO:0000256" key="3">
    <source>
        <dbReference type="ARBA" id="ARBA00022833"/>
    </source>
</evidence>
<reference evidence="6" key="1">
    <citation type="submission" date="2019-08" db="EMBL/GenBank/DDBJ databases">
        <title>The genome of the North American firefly Photinus pyralis.</title>
        <authorList>
            <consortium name="Photinus pyralis genome working group"/>
            <person name="Fallon T.R."/>
            <person name="Sander Lower S.E."/>
            <person name="Weng J.-K."/>
        </authorList>
    </citation>
    <scope>NUCLEOTIDE SEQUENCE</scope>
    <source>
        <strain evidence="6">TRF0915ILg1</strain>
        <tissue evidence="6">Whole body</tissue>
    </source>
</reference>
<dbReference type="Proteomes" id="UP000801492">
    <property type="component" value="Unassembled WGS sequence"/>
</dbReference>
<protein>
    <recommendedName>
        <fullName evidence="5">C2H2-type domain-containing protein</fullName>
    </recommendedName>
</protein>